<dbReference type="EMBL" id="CAFBLR010000109">
    <property type="protein sequence ID" value="CAB4878704.1"/>
    <property type="molecule type" value="Genomic_DNA"/>
</dbReference>
<organism evidence="1">
    <name type="scientific">freshwater metagenome</name>
    <dbReference type="NCBI Taxonomy" id="449393"/>
    <lineage>
        <taxon>unclassified sequences</taxon>
        <taxon>metagenomes</taxon>
        <taxon>ecological metagenomes</taxon>
    </lineage>
</organism>
<sequence>MARVRQFELKAHLGNTVSTGVGGAGDDVDVLIGQRVRNVPQQPGSIEGNNLDGRPERGTYRVPVPLDVDEASRLPEGQRDRVGTVRTVDRYPPAASDEPEDGVPRYRGAALREPNEQVVEPLDVDTNLVRTRTVRTRFRHCRGEELVVLLGESTIEPLGNRSGRNVTLTDADEQRLDVLVVPLDGLGEQGVAIEIPADRQVEATKFLRD</sequence>
<reference evidence="1" key="1">
    <citation type="submission" date="2020-05" db="EMBL/GenBank/DDBJ databases">
        <authorList>
            <person name="Chiriac C."/>
            <person name="Salcher M."/>
            <person name="Ghai R."/>
            <person name="Kavagutti S V."/>
        </authorList>
    </citation>
    <scope>NUCLEOTIDE SEQUENCE</scope>
</reference>
<proteinExistence type="predicted"/>
<gene>
    <name evidence="1" type="ORF">UFOPK3417_01160</name>
</gene>
<protein>
    <submittedName>
        <fullName evidence="1">Unannotated protein</fullName>
    </submittedName>
</protein>
<dbReference type="AlphaFoldDB" id="A0A6J7ECR0"/>
<evidence type="ECO:0000313" key="1">
    <source>
        <dbReference type="EMBL" id="CAB4878704.1"/>
    </source>
</evidence>
<name>A0A6J7ECR0_9ZZZZ</name>
<accession>A0A6J7ECR0</accession>